<sequence>MIKRDQIVRSKSIEVDLTSNLPRMFGPDVADRVIAEIQKAFGVEPALPYSHFTNVLLANGQ</sequence>
<dbReference type="PANTHER" id="PTHR34685:SF2">
    <property type="entry name" value="RED CHLOROPHYLL CATABOLITE REDUCTASE, CHLOROPLASTIC"/>
    <property type="match status" value="1"/>
</dbReference>
<evidence type="ECO:0000313" key="1">
    <source>
        <dbReference type="EnsemblPlants" id="OBART10G08540.1"/>
    </source>
</evidence>
<dbReference type="Gramene" id="OBART10G08540.1">
    <property type="protein sequence ID" value="OBART10G08540.1"/>
    <property type="gene ID" value="OBART10G08540"/>
</dbReference>
<dbReference type="GO" id="GO:0009507">
    <property type="term" value="C:chloroplast"/>
    <property type="evidence" value="ECO:0007669"/>
    <property type="project" value="TreeGrafter"/>
</dbReference>
<dbReference type="EnsemblPlants" id="OBART10G08540.1">
    <property type="protein sequence ID" value="OBART10G08540.1"/>
    <property type="gene ID" value="OBART10G08540"/>
</dbReference>
<dbReference type="GO" id="GO:0015996">
    <property type="term" value="P:chlorophyll catabolic process"/>
    <property type="evidence" value="ECO:0007669"/>
    <property type="project" value="TreeGrafter"/>
</dbReference>
<reference evidence="1" key="2">
    <citation type="submission" date="2015-03" db="UniProtKB">
        <authorList>
            <consortium name="EnsemblPlants"/>
        </authorList>
    </citation>
    <scope>IDENTIFICATION</scope>
</reference>
<dbReference type="Pfam" id="PF06405">
    <property type="entry name" value="RCC_reductase"/>
    <property type="match status" value="1"/>
</dbReference>
<accession>A0A0D3HD69</accession>
<dbReference type="HOGENOM" id="CLU_2926246_0_0_1"/>
<dbReference type="Proteomes" id="UP000026960">
    <property type="component" value="Chromosome 10"/>
</dbReference>
<organism evidence="1">
    <name type="scientific">Oryza barthii</name>
    <dbReference type="NCBI Taxonomy" id="65489"/>
    <lineage>
        <taxon>Eukaryota</taxon>
        <taxon>Viridiplantae</taxon>
        <taxon>Streptophyta</taxon>
        <taxon>Embryophyta</taxon>
        <taxon>Tracheophyta</taxon>
        <taxon>Spermatophyta</taxon>
        <taxon>Magnoliopsida</taxon>
        <taxon>Liliopsida</taxon>
        <taxon>Poales</taxon>
        <taxon>Poaceae</taxon>
        <taxon>BOP clade</taxon>
        <taxon>Oryzoideae</taxon>
        <taxon>Oryzeae</taxon>
        <taxon>Oryzinae</taxon>
        <taxon>Oryza</taxon>
    </lineage>
</organism>
<name>A0A0D3HD69_9ORYZ</name>
<proteinExistence type="predicted"/>
<dbReference type="PANTHER" id="PTHR34685">
    <property type="entry name" value="RED CHLOROPHYLL CATABOLITE REDUCTASE, CHLOROPLASTIC"/>
    <property type="match status" value="1"/>
</dbReference>
<keyword evidence="2" id="KW-1185">Reference proteome</keyword>
<dbReference type="PaxDb" id="65489-OBART10G08540.1"/>
<protein>
    <submittedName>
        <fullName evidence="1">Uncharacterized protein</fullName>
    </submittedName>
</protein>
<dbReference type="InterPro" id="IPR009439">
    <property type="entry name" value="RCC_reductase"/>
</dbReference>
<dbReference type="AlphaFoldDB" id="A0A0D3HD69"/>
<evidence type="ECO:0000313" key="2">
    <source>
        <dbReference type="Proteomes" id="UP000026960"/>
    </source>
</evidence>
<reference evidence="1" key="1">
    <citation type="journal article" date="2009" name="Rice">
        <title>De Novo Next Generation Sequencing of Plant Genomes.</title>
        <authorList>
            <person name="Rounsley S."/>
            <person name="Marri P.R."/>
            <person name="Yu Y."/>
            <person name="He R."/>
            <person name="Sisneros N."/>
            <person name="Goicoechea J.L."/>
            <person name="Lee S.J."/>
            <person name="Angelova A."/>
            <person name="Kudrna D."/>
            <person name="Luo M."/>
            <person name="Affourtit J."/>
            <person name="Desany B."/>
            <person name="Knight J."/>
            <person name="Niazi F."/>
            <person name="Egholm M."/>
            <person name="Wing R.A."/>
        </authorList>
    </citation>
    <scope>NUCLEOTIDE SEQUENCE [LARGE SCALE GENOMIC DNA]</scope>
    <source>
        <strain evidence="1">cv. IRGC 105608</strain>
    </source>
</reference>
<dbReference type="GO" id="GO:0051743">
    <property type="term" value="F:red chlorophyll catabolite reductase activity"/>
    <property type="evidence" value="ECO:0007669"/>
    <property type="project" value="InterPro"/>
</dbReference>
<dbReference type="Gene3D" id="3.40.1500.20">
    <property type="match status" value="1"/>
</dbReference>
<dbReference type="STRING" id="65489.A0A0D3HD69"/>